<dbReference type="Proteomes" id="UP000244336">
    <property type="component" value="Chromosome 1"/>
</dbReference>
<reference evidence="2 3" key="1">
    <citation type="submission" date="2018-04" db="EMBL/GenBank/DDBJ databases">
        <title>WGS assembly of Panicum hallii var. hallii HAL2.</title>
        <authorList>
            <person name="Lovell J."/>
            <person name="Jenkins J."/>
            <person name="Lowry D."/>
            <person name="Mamidi S."/>
            <person name="Sreedasyam A."/>
            <person name="Weng X."/>
            <person name="Barry K."/>
            <person name="Bonette J."/>
            <person name="Campitelli B."/>
            <person name="Daum C."/>
            <person name="Gordon S."/>
            <person name="Gould B."/>
            <person name="Lipzen A."/>
            <person name="MacQueen A."/>
            <person name="Palacio-Mejia J."/>
            <person name="Plott C."/>
            <person name="Shakirov E."/>
            <person name="Shu S."/>
            <person name="Yoshinaga Y."/>
            <person name="Zane M."/>
            <person name="Rokhsar D."/>
            <person name="Grimwood J."/>
            <person name="Schmutz J."/>
            <person name="Juenger T."/>
        </authorList>
    </citation>
    <scope>NUCLEOTIDE SEQUENCE [LARGE SCALE GENOMIC DNA]</scope>
    <source>
        <strain evidence="3">cv. HAL2</strain>
    </source>
</reference>
<keyword evidence="3" id="KW-1185">Reference proteome</keyword>
<dbReference type="EMBL" id="CM009749">
    <property type="protein sequence ID" value="PUZ75883.1"/>
    <property type="molecule type" value="Genomic_DNA"/>
</dbReference>
<feature type="region of interest" description="Disordered" evidence="1">
    <location>
        <begin position="71"/>
        <end position="101"/>
    </location>
</feature>
<dbReference type="AlphaFoldDB" id="A0A2T7F726"/>
<dbReference type="Gramene" id="PUZ75883">
    <property type="protein sequence ID" value="PUZ75883"/>
    <property type="gene ID" value="GQ55_1G245500"/>
</dbReference>
<sequence length="116" mass="12292">MRRTAATSARARDVSAPPAAPLALQRGVDGGSWRVRGFWSWESSFLRCSDGANAAAVVAQPTSQAALFGREIRGGGRPRPHDRSRCGVRAAGPVQARHARAAGRLDTSRPVVCRAC</sequence>
<protein>
    <submittedName>
        <fullName evidence="2">Uncharacterized protein</fullName>
    </submittedName>
</protein>
<accession>A0A2T7F726</accession>
<organism evidence="2 3">
    <name type="scientific">Panicum hallii var. hallii</name>
    <dbReference type="NCBI Taxonomy" id="1504633"/>
    <lineage>
        <taxon>Eukaryota</taxon>
        <taxon>Viridiplantae</taxon>
        <taxon>Streptophyta</taxon>
        <taxon>Embryophyta</taxon>
        <taxon>Tracheophyta</taxon>
        <taxon>Spermatophyta</taxon>
        <taxon>Magnoliopsida</taxon>
        <taxon>Liliopsida</taxon>
        <taxon>Poales</taxon>
        <taxon>Poaceae</taxon>
        <taxon>PACMAD clade</taxon>
        <taxon>Panicoideae</taxon>
        <taxon>Panicodae</taxon>
        <taxon>Paniceae</taxon>
        <taxon>Panicinae</taxon>
        <taxon>Panicum</taxon>
        <taxon>Panicum sect. Panicum</taxon>
    </lineage>
</organism>
<evidence type="ECO:0000313" key="2">
    <source>
        <dbReference type="EMBL" id="PUZ75883.1"/>
    </source>
</evidence>
<name>A0A2T7F726_9POAL</name>
<gene>
    <name evidence="2" type="ORF">GQ55_1G245500</name>
</gene>
<feature type="compositionally biased region" description="Basic and acidic residues" evidence="1">
    <location>
        <begin position="71"/>
        <end position="85"/>
    </location>
</feature>
<feature type="region of interest" description="Disordered" evidence="1">
    <location>
        <begin position="1"/>
        <end position="25"/>
    </location>
</feature>
<evidence type="ECO:0000313" key="3">
    <source>
        <dbReference type="Proteomes" id="UP000244336"/>
    </source>
</evidence>
<evidence type="ECO:0000256" key="1">
    <source>
        <dbReference type="SAM" id="MobiDB-lite"/>
    </source>
</evidence>
<proteinExistence type="predicted"/>